<evidence type="ECO:0000256" key="3">
    <source>
        <dbReference type="ARBA" id="ARBA00023125"/>
    </source>
</evidence>
<feature type="compositionally biased region" description="Gly residues" evidence="6">
    <location>
        <begin position="366"/>
        <end position="393"/>
    </location>
</feature>
<evidence type="ECO:0000256" key="4">
    <source>
        <dbReference type="ARBA" id="ARBA00023163"/>
    </source>
</evidence>
<dbReference type="SUPFAM" id="SSF46785">
    <property type="entry name" value="Winged helix' DNA-binding domain"/>
    <property type="match status" value="1"/>
</dbReference>
<sequence length="970" mass="104343">MATQAYVTELQATPQPSQPPQAQPQPPPSAAPQPPQPPATAATPQPQYGTELQSPQPQAQPPGSQKQYVTELPAAPTPSQPAGTPAPSAVSQQYIVVTVSESAMRASETVSEASPGSTASQTGVPTQVVQQVQGTQQRLLIQTSVQTKPGHMSPLQLTNIPVPQQALPTQRLVVQSTAPGVKAGQVSLAVHGTQQVHSPPERSPVQSNSSSSKTAGAPTGTVPQQLQVHGVQQSVPVTQERSVVQATPQAPKASPVQPLTVQGLQPVHVAQEVQQLQQVPVPHVYSSQVQYVEGGDASYTTSAIRSSTYPYPETPLYTQTAGTSYYEAAGTAAQVSTPATSQAVASSGSVPMYVSGSQVVASPTSSGGGASNSSNGGSGGNGAGGGGSGGGSSGSSSGAGTYVIQGGYMLGSASQSYSHTTRASPATVQWLLDNYETAEGVSLPRSTLYCHYLLHCQEQKLEPVNAASFGKLIRSVFMGLRTRRLGTRGNSKYHYYGLRIKASSPLLRLMEDQQHMAMRGQPFSQKQRLKPIQKMEGMTNGVAVGPQQAAGLSDISAQVQQYQQFLDASRSLPEFSELDIQGKVLPEGIGPADIKTFQVLYREHCEAIVDVMVNLQFTLVETLWKTFWRYNLNQASEAPTLAVQDEAEKRLPKASLVLLSKFEPVLQWTKHCDNVLYQGLVEILIPDVLRPIPSALTQAIRNFAKSLESWLTHAMVNIPEEMLRVKVAAAGAFAQTLRRYTSLNHLAQAARAVLQNTAQINQMLSDLNRVDFANVQEQASWVCRCEDRVVQRLEQDFKVTLQQQNSLEQWAAWLDGVVSQVLKPYQGSAGFPKAAKLFLLKWSFYSSMVIRDLTLRSAASFGSFHLIRLLYDEYMYYLIEHRVAQAKGETPIAVMGEFANLATSLNALDPDKDEEEEEEEESEDELPQDISLAAGSESPSPALGPEALEPPTKLARTDTRGLFVQALPSS</sequence>
<evidence type="ECO:0000256" key="1">
    <source>
        <dbReference type="ARBA" id="ARBA00004123"/>
    </source>
</evidence>
<dbReference type="InterPro" id="IPR007668">
    <property type="entry name" value="RFX1_trans_act"/>
</dbReference>
<dbReference type="InterPro" id="IPR036388">
    <property type="entry name" value="WH-like_DNA-bd_sf"/>
</dbReference>
<dbReference type="GO" id="GO:0000981">
    <property type="term" value="F:DNA-binding transcription factor activity, RNA polymerase II-specific"/>
    <property type="evidence" value="ECO:0007669"/>
    <property type="project" value="TreeGrafter"/>
</dbReference>
<organism evidence="8 9">
    <name type="scientific">Pipistrellus kuhlii</name>
    <name type="common">Kuhl's pipistrelle</name>
    <dbReference type="NCBI Taxonomy" id="59472"/>
    <lineage>
        <taxon>Eukaryota</taxon>
        <taxon>Metazoa</taxon>
        <taxon>Chordata</taxon>
        <taxon>Craniata</taxon>
        <taxon>Vertebrata</taxon>
        <taxon>Euteleostomi</taxon>
        <taxon>Mammalia</taxon>
        <taxon>Eutheria</taxon>
        <taxon>Laurasiatheria</taxon>
        <taxon>Chiroptera</taxon>
        <taxon>Yangochiroptera</taxon>
        <taxon>Vespertilionidae</taxon>
        <taxon>Pipistrellus</taxon>
    </lineage>
</organism>
<evidence type="ECO:0000313" key="9">
    <source>
        <dbReference type="Proteomes" id="UP000558488"/>
    </source>
</evidence>
<feature type="region of interest" description="Disordered" evidence="6">
    <location>
        <begin position="910"/>
        <end position="955"/>
    </location>
</feature>
<feature type="compositionally biased region" description="Acidic residues" evidence="6">
    <location>
        <begin position="911"/>
        <end position="927"/>
    </location>
</feature>
<dbReference type="PANTHER" id="PTHR12619">
    <property type="entry name" value="RFX TRANSCRIPTION FACTOR FAMILY"/>
    <property type="match status" value="1"/>
</dbReference>
<feature type="domain" description="RFX-type winged-helix" evidence="7">
    <location>
        <begin position="427"/>
        <end position="502"/>
    </location>
</feature>
<gene>
    <name evidence="8" type="ORF">mPipKuh1_014812</name>
</gene>
<keyword evidence="5" id="KW-0539">Nucleus</keyword>
<feature type="compositionally biased region" description="Polar residues" evidence="6">
    <location>
        <begin position="108"/>
        <end position="120"/>
    </location>
</feature>
<dbReference type="Gene3D" id="1.10.10.10">
    <property type="entry name" value="Winged helix-like DNA-binding domain superfamily/Winged helix DNA-binding domain"/>
    <property type="match status" value="1"/>
</dbReference>
<keyword evidence="3" id="KW-0238">DNA-binding</keyword>
<feature type="compositionally biased region" description="Low complexity" evidence="6">
    <location>
        <begin position="39"/>
        <end position="67"/>
    </location>
</feature>
<feature type="region of interest" description="Disordered" evidence="6">
    <location>
        <begin position="1"/>
        <end position="89"/>
    </location>
</feature>
<dbReference type="EMBL" id="JACAGB010000030">
    <property type="protein sequence ID" value="KAF6297714.1"/>
    <property type="molecule type" value="Genomic_DNA"/>
</dbReference>
<dbReference type="Pfam" id="PF25340">
    <property type="entry name" value="BCD_RFX"/>
    <property type="match status" value="1"/>
</dbReference>
<feature type="region of interest" description="Disordered" evidence="6">
    <location>
        <begin position="192"/>
        <end position="221"/>
    </location>
</feature>
<reference evidence="8 9" key="1">
    <citation type="journal article" date="2020" name="Nature">
        <title>Six reference-quality genomes reveal evolution of bat adaptations.</title>
        <authorList>
            <person name="Jebb D."/>
            <person name="Huang Z."/>
            <person name="Pippel M."/>
            <person name="Hughes G.M."/>
            <person name="Lavrichenko K."/>
            <person name="Devanna P."/>
            <person name="Winkler S."/>
            <person name="Jermiin L.S."/>
            <person name="Skirmuntt E.C."/>
            <person name="Katzourakis A."/>
            <person name="Burkitt-Gray L."/>
            <person name="Ray D.A."/>
            <person name="Sullivan K.A.M."/>
            <person name="Roscito J.G."/>
            <person name="Kirilenko B.M."/>
            <person name="Davalos L.M."/>
            <person name="Corthals A.P."/>
            <person name="Power M.L."/>
            <person name="Jones G."/>
            <person name="Ransome R.D."/>
            <person name="Dechmann D.K.N."/>
            <person name="Locatelli A.G."/>
            <person name="Puechmaille S.J."/>
            <person name="Fedrigo O."/>
            <person name="Jarvis E.D."/>
            <person name="Hiller M."/>
            <person name="Vernes S.C."/>
            <person name="Myers E.W."/>
            <person name="Teeling E.C."/>
        </authorList>
    </citation>
    <scope>NUCLEOTIDE SEQUENCE [LARGE SCALE GENOMIC DNA]</scope>
    <source>
        <strain evidence="8">MPipKuh1</strain>
        <tissue evidence="8">Flight muscle</tissue>
    </source>
</reference>
<keyword evidence="2" id="KW-0805">Transcription regulation</keyword>
<comment type="subcellular location">
    <subcellularLocation>
        <location evidence="1">Nucleus</location>
    </subcellularLocation>
</comment>
<dbReference type="InterPro" id="IPR057321">
    <property type="entry name" value="RFX1-4/6/8-like_BCD"/>
</dbReference>
<feature type="compositionally biased region" description="Pro residues" evidence="6">
    <location>
        <begin position="16"/>
        <end position="38"/>
    </location>
</feature>
<comment type="caution">
    <text evidence="8">The sequence shown here is derived from an EMBL/GenBank/DDBJ whole genome shotgun (WGS) entry which is preliminary data.</text>
</comment>
<dbReference type="GO" id="GO:0000978">
    <property type="term" value="F:RNA polymerase II cis-regulatory region sequence-specific DNA binding"/>
    <property type="evidence" value="ECO:0007669"/>
    <property type="project" value="TreeGrafter"/>
</dbReference>
<evidence type="ECO:0000259" key="7">
    <source>
        <dbReference type="PROSITE" id="PS51526"/>
    </source>
</evidence>
<dbReference type="FunFam" id="1.10.10.10:FF:000017">
    <property type="entry name" value="transcription factor RFX3 isoform X1"/>
    <property type="match status" value="1"/>
</dbReference>
<feature type="region of interest" description="Disordered" evidence="6">
    <location>
        <begin position="103"/>
        <end position="127"/>
    </location>
</feature>
<accession>A0A7J7TAJ0</accession>
<dbReference type="AlphaFoldDB" id="A0A7J7TAJ0"/>
<feature type="region of interest" description="Disordered" evidence="6">
    <location>
        <begin position="361"/>
        <end position="396"/>
    </location>
</feature>
<dbReference type="InterPro" id="IPR003150">
    <property type="entry name" value="DNA-bd_RFX"/>
</dbReference>
<dbReference type="InterPro" id="IPR036390">
    <property type="entry name" value="WH_DNA-bd_sf"/>
</dbReference>
<keyword evidence="9" id="KW-1185">Reference proteome</keyword>
<dbReference type="InterPro" id="IPR039779">
    <property type="entry name" value="RFX-like"/>
</dbReference>
<dbReference type="Proteomes" id="UP000558488">
    <property type="component" value="Unassembled WGS sequence"/>
</dbReference>
<protein>
    <submittedName>
        <fullName evidence="8">Regulatory factor X1</fullName>
    </submittedName>
</protein>
<name>A0A7J7TAJ0_PIPKU</name>
<proteinExistence type="predicted"/>
<dbReference type="PANTHER" id="PTHR12619:SF23">
    <property type="entry name" value="MHC CLASS II REGULATORY FACTOR RFX1"/>
    <property type="match status" value="1"/>
</dbReference>
<evidence type="ECO:0000256" key="5">
    <source>
        <dbReference type="ARBA" id="ARBA00023242"/>
    </source>
</evidence>
<dbReference type="Pfam" id="PF04589">
    <property type="entry name" value="RFX1_trans_act"/>
    <property type="match status" value="1"/>
</dbReference>
<dbReference type="Pfam" id="PF02257">
    <property type="entry name" value="RFX_DNA_binding"/>
    <property type="match status" value="1"/>
</dbReference>
<evidence type="ECO:0000313" key="8">
    <source>
        <dbReference type="EMBL" id="KAF6297714.1"/>
    </source>
</evidence>
<evidence type="ECO:0000256" key="6">
    <source>
        <dbReference type="SAM" id="MobiDB-lite"/>
    </source>
</evidence>
<evidence type="ECO:0000256" key="2">
    <source>
        <dbReference type="ARBA" id="ARBA00023015"/>
    </source>
</evidence>
<feature type="compositionally biased region" description="Polar residues" evidence="6">
    <location>
        <begin position="204"/>
        <end position="214"/>
    </location>
</feature>
<keyword evidence="4" id="KW-0804">Transcription</keyword>
<dbReference type="PROSITE" id="PS51526">
    <property type="entry name" value="RFX_DBD"/>
    <property type="match status" value="1"/>
</dbReference>
<dbReference type="GO" id="GO:0005634">
    <property type="term" value="C:nucleus"/>
    <property type="evidence" value="ECO:0007669"/>
    <property type="project" value="UniProtKB-SubCell"/>
</dbReference>